<dbReference type="NCBIfam" id="NF033587">
    <property type="entry name" value="transpos_IS6"/>
    <property type="match status" value="1"/>
</dbReference>
<comment type="function">
    <text evidence="1">Involved in the transposition of the insertion sequence.</text>
</comment>
<evidence type="ECO:0000256" key="4">
    <source>
        <dbReference type="ARBA" id="ARBA00023172"/>
    </source>
</evidence>
<keyword evidence="2" id="KW-0815">Transposition</keyword>
<dbReference type="InterPro" id="IPR047930">
    <property type="entry name" value="Transpos_IS6"/>
</dbReference>
<dbReference type="SUPFAM" id="SSF53098">
    <property type="entry name" value="Ribonuclease H-like"/>
    <property type="match status" value="1"/>
</dbReference>
<dbReference type="InterPro" id="IPR052183">
    <property type="entry name" value="IS_Transposase"/>
</dbReference>
<keyword evidence="7" id="KW-1185">Reference proteome</keyword>
<protein>
    <submittedName>
        <fullName evidence="6">IS6 family transposase</fullName>
    </submittedName>
</protein>
<dbReference type="PANTHER" id="PTHR35528">
    <property type="entry name" value="BLL1675 PROTEIN"/>
    <property type="match status" value="1"/>
</dbReference>
<evidence type="ECO:0000313" key="7">
    <source>
        <dbReference type="Proteomes" id="UP001596501"/>
    </source>
</evidence>
<organism evidence="6 7">
    <name type="scientific">Hydrogenophaga atypica</name>
    <dbReference type="NCBI Taxonomy" id="249409"/>
    <lineage>
        <taxon>Bacteria</taxon>
        <taxon>Pseudomonadati</taxon>
        <taxon>Pseudomonadota</taxon>
        <taxon>Betaproteobacteria</taxon>
        <taxon>Burkholderiales</taxon>
        <taxon>Comamonadaceae</taxon>
        <taxon>Hydrogenophaga</taxon>
    </lineage>
</organism>
<evidence type="ECO:0000313" key="6">
    <source>
        <dbReference type="EMBL" id="MFC7411746.1"/>
    </source>
</evidence>
<dbReference type="PANTHER" id="PTHR35528:SF3">
    <property type="entry name" value="BLL1675 PROTEIN"/>
    <property type="match status" value="1"/>
</dbReference>
<evidence type="ECO:0000256" key="1">
    <source>
        <dbReference type="ARBA" id="ARBA00002286"/>
    </source>
</evidence>
<gene>
    <name evidence="6" type="ORF">ACFQPB_23090</name>
</gene>
<dbReference type="PROSITE" id="PS50994">
    <property type="entry name" value="INTEGRASE"/>
    <property type="match status" value="1"/>
</dbReference>
<comment type="caution">
    <text evidence="6">The sequence shown here is derived from an EMBL/GenBank/DDBJ whole genome shotgun (WGS) entry which is preliminary data.</text>
</comment>
<accession>A0ABW2QQQ7</accession>
<evidence type="ECO:0000259" key="5">
    <source>
        <dbReference type="PROSITE" id="PS50994"/>
    </source>
</evidence>
<reference evidence="7" key="1">
    <citation type="journal article" date="2019" name="Int. J. Syst. Evol. Microbiol.">
        <title>The Global Catalogue of Microorganisms (GCM) 10K type strain sequencing project: providing services to taxonomists for standard genome sequencing and annotation.</title>
        <authorList>
            <consortium name="The Broad Institute Genomics Platform"/>
            <consortium name="The Broad Institute Genome Sequencing Center for Infectious Disease"/>
            <person name="Wu L."/>
            <person name="Ma J."/>
        </authorList>
    </citation>
    <scope>NUCLEOTIDE SEQUENCE [LARGE SCALE GENOMIC DNA]</scope>
    <source>
        <strain evidence="7">CGMCC 1.12371</strain>
    </source>
</reference>
<evidence type="ECO:0000256" key="2">
    <source>
        <dbReference type="ARBA" id="ARBA00022578"/>
    </source>
</evidence>
<dbReference type="Proteomes" id="UP001596501">
    <property type="component" value="Unassembled WGS sequence"/>
</dbReference>
<dbReference type="InterPro" id="IPR012337">
    <property type="entry name" value="RNaseH-like_sf"/>
</dbReference>
<dbReference type="Gene3D" id="3.30.420.10">
    <property type="entry name" value="Ribonuclease H-like superfamily/Ribonuclease H"/>
    <property type="match status" value="1"/>
</dbReference>
<evidence type="ECO:0000256" key="3">
    <source>
        <dbReference type="ARBA" id="ARBA00023125"/>
    </source>
</evidence>
<keyword evidence="4" id="KW-0233">DNA recombination</keyword>
<sequence>MAPLHLQLANSTLRRVIKRLHFPLEIMLVCVRWYAAYPLSLRNLEEMMAERGVTVDHATVHRWALKILPVLTAVFRTRKRSVDGSWRVDETYILVGGQWKYLYRAVDRMGLTVDFLLTARRDEAAARRFFEQAINLHDAPEKITIDKSGANTAAVRALIADSGLAIELRQSKYLNNVVEQDHRAIKRRIRPMMGFKSFWAARRILAGVETMHMIRKGQMSCPKGVVTPAAQQFYSLAI</sequence>
<name>A0ABW2QQQ7_9BURK</name>
<dbReference type="RefSeq" id="WP_382203639.1">
    <property type="nucleotide sequence ID" value="NZ_JBHTCA010000046.1"/>
</dbReference>
<proteinExistence type="predicted"/>
<feature type="domain" description="Integrase catalytic" evidence="5">
    <location>
        <begin position="65"/>
        <end position="236"/>
    </location>
</feature>
<dbReference type="InterPro" id="IPR036397">
    <property type="entry name" value="RNaseH_sf"/>
</dbReference>
<dbReference type="Pfam" id="PF13610">
    <property type="entry name" value="DDE_Tnp_IS240"/>
    <property type="match status" value="1"/>
</dbReference>
<dbReference type="InterPro" id="IPR032874">
    <property type="entry name" value="DDE_dom"/>
</dbReference>
<dbReference type="EMBL" id="JBHTCA010000046">
    <property type="protein sequence ID" value="MFC7411746.1"/>
    <property type="molecule type" value="Genomic_DNA"/>
</dbReference>
<dbReference type="InterPro" id="IPR001584">
    <property type="entry name" value="Integrase_cat-core"/>
</dbReference>
<keyword evidence="3" id="KW-0238">DNA-binding</keyword>